<dbReference type="GeneID" id="26646932"/>
<name>A0A0A8WE72_9CAUD</name>
<reference evidence="2 3" key="1">
    <citation type="submission" date="2014-12" db="EMBL/GenBank/DDBJ databases">
        <title>Whole Genome Sequence and Molecular Characterization of Siphoviridae / Myoviridae Phage Infecting Clostridium difficile.</title>
        <authorList>
            <person name="Monot M."/>
        </authorList>
    </citation>
    <scope>NUCLEOTIDE SEQUENCE [LARGE SCALE GENOMIC DNA]</scope>
</reference>
<evidence type="ECO:0000259" key="1">
    <source>
        <dbReference type="Pfam" id="PF18316"/>
    </source>
</evidence>
<dbReference type="KEGG" id="vg:26646932"/>
<evidence type="ECO:0000313" key="2">
    <source>
        <dbReference type="EMBL" id="CEK40287.1"/>
    </source>
</evidence>
<sequence length="266" mass="28474">MAGIETIQRYKIADYLGILGDDGQSSWELMGAGFNTLDENPSAQSDSKTYINDRNSTSTIKSYQTQFPFESDLIKSEKAIMELYKIGRDQATGADAERDYLRVELFLPVEGKDNTFKARKFRVSVEVSGLAGAGGETIIVSGNLNSVGNFVDGEFNTQTKIFTEVGEEAPPAESLKVLTVNSIAGTNTGDTKVTVTPGLESGNSYKYKTGASVSVPALDADCSVGYTTWDGTEDITANEGDKILIVEVNSGNKAKKAGIATVTVKE</sequence>
<accession>A0A0A8WE72</accession>
<gene>
    <name evidence="2" type="ORF">PHICD111_20013</name>
</gene>
<protein>
    <recommendedName>
        <fullName evidence="1">S-layer protein SbsC C-terminal domain-containing protein</fullName>
    </recommendedName>
</protein>
<feature type="domain" description="S-layer protein SbsC C-terminal" evidence="1">
    <location>
        <begin position="184"/>
        <end position="256"/>
    </location>
</feature>
<dbReference type="Proteomes" id="UP000030729">
    <property type="component" value="Genome"/>
</dbReference>
<keyword evidence="3" id="KW-1185">Reference proteome</keyword>
<dbReference type="RefSeq" id="YP_009208366.1">
    <property type="nucleotide sequence ID" value="NC_028905.1"/>
</dbReference>
<evidence type="ECO:0000313" key="3">
    <source>
        <dbReference type="Proteomes" id="UP000030729"/>
    </source>
</evidence>
<dbReference type="OrthoDB" id="7335at10239"/>
<dbReference type="InterPro" id="IPR040751">
    <property type="entry name" value="SbsC_C"/>
</dbReference>
<proteinExistence type="predicted"/>
<organism evidence="2 3">
    <name type="scientific">Clostridium phage phiCD111</name>
    <dbReference type="NCBI Taxonomy" id="1582150"/>
    <lineage>
        <taxon>Viruses</taxon>
        <taxon>Duplodnaviria</taxon>
        <taxon>Heunggongvirae</taxon>
        <taxon>Uroviricota</taxon>
        <taxon>Caudoviricetes</taxon>
        <taxon>Leicestervirus</taxon>
        <taxon>Leicestervirus CD111</taxon>
    </lineage>
</organism>
<dbReference type="Pfam" id="PF18316">
    <property type="entry name" value="S-l_SbsC_C"/>
    <property type="match status" value="1"/>
</dbReference>
<dbReference type="EMBL" id="LN681535">
    <property type="protein sequence ID" value="CEK40287.1"/>
    <property type="molecule type" value="Genomic_DNA"/>
</dbReference>